<proteinExistence type="predicted"/>
<dbReference type="Proteomes" id="UP000632154">
    <property type="component" value="Unassembled WGS sequence"/>
</dbReference>
<accession>A0ABQ3K301</accession>
<gene>
    <name evidence="1" type="ORF">GCM10017783_11320</name>
</gene>
<sequence>MSRAFVKEDEGSAWEPPAEQCRYQVIWPEGAGREVVFQSDDLLQVLRWMSDERRPRLELRDHSGVLLACV</sequence>
<evidence type="ECO:0000313" key="2">
    <source>
        <dbReference type="Proteomes" id="UP000632154"/>
    </source>
</evidence>
<evidence type="ECO:0000313" key="1">
    <source>
        <dbReference type="EMBL" id="GHG00810.1"/>
    </source>
</evidence>
<dbReference type="EMBL" id="BNAL01000010">
    <property type="protein sequence ID" value="GHG00810.1"/>
    <property type="molecule type" value="Genomic_DNA"/>
</dbReference>
<name>A0ABQ3K301_9DEIO</name>
<keyword evidence="2" id="KW-1185">Reference proteome</keyword>
<comment type="caution">
    <text evidence="1">The sequence shown here is derived from an EMBL/GenBank/DDBJ whole genome shotgun (WGS) entry which is preliminary data.</text>
</comment>
<dbReference type="RefSeq" id="WP_189642705.1">
    <property type="nucleotide sequence ID" value="NZ_BNAL01000010.1"/>
</dbReference>
<protein>
    <submittedName>
        <fullName evidence="1">Uncharacterized protein</fullName>
    </submittedName>
</protein>
<organism evidence="1 2">
    <name type="scientific">Deinococcus piscis</name>
    <dbReference type="NCBI Taxonomy" id="394230"/>
    <lineage>
        <taxon>Bacteria</taxon>
        <taxon>Thermotogati</taxon>
        <taxon>Deinococcota</taxon>
        <taxon>Deinococci</taxon>
        <taxon>Deinococcales</taxon>
        <taxon>Deinococcaceae</taxon>
        <taxon>Deinococcus</taxon>
    </lineage>
</organism>
<reference evidence="2" key="1">
    <citation type="journal article" date="2019" name="Int. J. Syst. Evol. Microbiol.">
        <title>The Global Catalogue of Microorganisms (GCM) 10K type strain sequencing project: providing services to taxonomists for standard genome sequencing and annotation.</title>
        <authorList>
            <consortium name="The Broad Institute Genomics Platform"/>
            <consortium name="The Broad Institute Genome Sequencing Center for Infectious Disease"/>
            <person name="Wu L."/>
            <person name="Ma J."/>
        </authorList>
    </citation>
    <scope>NUCLEOTIDE SEQUENCE [LARGE SCALE GENOMIC DNA]</scope>
    <source>
        <strain evidence="2">CGMCC 1.18439</strain>
    </source>
</reference>